<gene>
    <name evidence="2" type="ORF">RJT34_26600</name>
</gene>
<sequence>MMMAESRADESKRWVLNKSFVPFEGQRFRSNSGGFERERKVGFGSSGGADSDNWNKKKGEINIGNEISEKSESVGGGRPRLMLQPWSLLVSKEGGGFVNVVKLKGPNPFREARPREQVLVKKEQDWKKIDKQLENYKSVPFP</sequence>
<dbReference type="GO" id="GO:0003729">
    <property type="term" value="F:mRNA binding"/>
    <property type="evidence" value="ECO:0007669"/>
    <property type="project" value="TreeGrafter"/>
</dbReference>
<dbReference type="GO" id="GO:0003743">
    <property type="term" value="F:translation initiation factor activity"/>
    <property type="evidence" value="ECO:0007669"/>
    <property type="project" value="InterPro"/>
</dbReference>
<proteinExistence type="predicted"/>
<reference evidence="2 3" key="1">
    <citation type="submission" date="2024-01" db="EMBL/GenBank/DDBJ databases">
        <title>The genomes of 5 underutilized Papilionoideae crops provide insights into root nodulation and disease resistance.</title>
        <authorList>
            <person name="Yuan L."/>
        </authorList>
    </citation>
    <scope>NUCLEOTIDE SEQUENCE [LARGE SCALE GENOMIC DNA]</scope>
    <source>
        <strain evidence="2">LY-2023</strain>
        <tissue evidence="2">Leaf</tissue>
    </source>
</reference>
<dbReference type="PANTHER" id="PTHR32091">
    <property type="entry name" value="EUKARYOTIC TRANSLATION INITIATION FACTOR 4B"/>
    <property type="match status" value="1"/>
</dbReference>
<accession>A0AAN9FBN2</accession>
<evidence type="ECO:0000256" key="1">
    <source>
        <dbReference type="SAM" id="MobiDB-lite"/>
    </source>
</evidence>
<evidence type="ECO:0000313" key="3">
    <source>
        <dbReference type="Proteomes" id="UP001359559"/>
    </source>
</evidence>
<keyword evidence="3" id="KW-1185">Reference proteome</keyword>
<comment type="caution">
    <text evidence="2">The sequence shown here is derived from an EMBL/GenBank/DDBJ whole genome shotgun (WGS) entry which is preliminary data.</text>
</comment>
<dbReference type="PANTHER" id="PTHR32091:SF17">
    <property type="entry name" value="EUKARYOTIC TRANSLATION INITIATION FACTOR 4B3"/>
    <property type="match status" value="1"/>
</dbReference>
<dbReference type="Pfam" id="PF06273">
    <property type="entry name" value="eIF-4B"/>
    <property type="match status" value="1"/>
</dbReference>
<organism evidence="2 3">
    <name type="scientific">Clitoria ternatea</name>
    <name type="common">Butterfly pea</name>
    <dbReference type="NCBI Taxonomy" id="43366"/>
    <lineage>
        <taxon>Eukaryota</taxon>
        <taxon>Viridiplantae</taxon>
        <taxon>Streptophyta</taxon>
        <taxon>Embryophyta</taxon>
        <taxon>Tracheophyta</taxon>
        <taxon>Spermatophyta</taxon>
        <taxon>Magnoliopsida</taxon>
        <taxon>eudicotyledons</taxon>
        <taxon>Gunneridae</taxon>
        <taxon>Pentapetalae</taxon>
        <taxon>rosids</taxon>
        <taxon>fabids</taxon>
        <taxon>Fabales</taxon>
        <taxon>Fabaceae</taxon>
        <taxon>Papilionoideae</taxon>
        <taxon>50 kb inversion clade</taxon>
        <taxon>NPAAA clade</taxon>
        <taxon>indigoferoid/millettioid clade</taxon>
        <taxon>Phaseoleae</taxon>
        <taxon>Clitoria</taxon>
    </lineage>
</organism>
<evidence type="ECO:0000313" key="2">
    <source>
        <dbReference type="EMBL" id="KAK7271020.1"/>
    </source>
</evidence>
<name>A0AAN9FBN2_CLITE</name>
<dbReference type="AlphaFoldDB" id="A0AAN9FBN2"/>
<dbReference type="Proteomes" id="UP001359559">
    <property type="component" value="Unassembled WGS sequence"/>
</dbReference>
<protein>
    <submittedName>
        <fullName evidence="2">Uncharacterized protein</fullName>
    </submittedName>
</protein>
<dbReference type="EMBL" id="JAYKXN010000007">
    <property type="protein sequence ID" value="KAK7271020.1"/>
    <property type="molecule type" value="Genomic_DNA"/>
</dbReference>
<dbReference type="InterPro" id="IPR010433">
    <property type="entry name" value="EIF-4B_pln"/>
</dbReference>
<feature type="region of interest" description="Disordered" evidence="1">
    <location>
        <begin position="36"/>
        <end position="77"/>
    </location>
</feature>